<evidence type="ECO:0000256" key="2">
    <source>
        <dbReference type="RuleBase" id="RU003616"/>
    </source>
</evidence>
<dbReference type="Proteomes" id="UP000199544">
    <property type="component" value="Unassembled WGS sequence"/>
</dbReference>
<protein>
    <submittedName>
        <fullName evidence="4">Hsp20/alpha crystallin family protein</fullName>
    </submittedName>
</protein>
<evidence type="ECO:0000259" key="3">
    <source>
        <dbReference type="PROSITE" id="PS01031"/>
    </source>
</evidence>
<organism evidence="4 5">
    <name type="scientific">Fictibacillus solisalsi</name>
    <dbReference type="NCBI Taxonomy" id="459525"/>
    <lineage>
        <taxon>Bacteria</taxon>
        <taxon>Bacillati</taxon>
        <taxon>Bacillota</taxon>
        <taxon>Bacilli</taxon>
        <taxon>Bacillales</taxon>
        <taxon>Fictibacillaceae</taxon>
        <taxon>Fictibacillus</taxon>
    </lineage>
</organism>
<evidence type="ECO:0000256" key="1">
    <source>
        <dbReference type="PROSITE-ProRule" id="PRU00285"/>
    </source>
</evidence>
<gene>
    <name evidence="4" type="ORF">SAMN04488137_4547</name>
</gene>
<dbReference type="Gene3D" id="2.60.40.790">
    <property type="match status" value="1"/>
</dbReference>
<comment type="similarity">
    <text evidence="1 2">Belongs to the small heat shock protein (HSP20) family.</text>
</comment>
<dbReference type="CDD" id="cd06464">
    <property type="entry name" value="ACD_sHsps-like"/>
    <property type="match status" value="1"/>
</dbReference>
<dbReference type="InterPro" id="IPR002068">
    <property type="entry name" value="A-crystallin/Hsp20_dom"/>
</dbReference>
<dbReference type="InterPro" id="IPR031107">
    <property type="entry name" value="Small_HSP"/>
</dbReference>
<evidence type="ECO:0000313" key="4">
    <source>
        <dbReference type="EMBL" id="SDN46428.1"/>
    </source>
</evidence>
<dbReference type="PROSITE" id="PS01031">
    <property type="entry name" value="SHSP"/>
    <property type="match status" value="1"/>
</dbReference>
<dbReference type="SUPFAM" id="SSF49764">
    <property type="entry name" value="HSP20-like chaperones"/>
    <property type="match status" value="1"/>
</dbReference>
<dbReference type="PANTHER" id="PTHR11527">
    <property type="entry name" value="HEAT-SHOCK PROTEIN 20 FAMILY MEMBER"/>
    <property type="match status" value="1"/>
</dbReference>
<sequence length="126" mass="14640">MRLSYLQPTNWMYSMRSEWESTPTTESRLEVDIPGLEKKEDVTIKIGNDNVLSISGTINMANEVKDDHMYTQERFTGRFDRSIRLPARVAAEKEAKATYKNGVLEIRMLKLDDQEKGLKQIDVEFH</sequence>
<dbReference type="EMBL" id="FNHW01000005">
    <property type="protein sequence ID" value="SDN46428.1"/>
    <property type="molecule type" value="Genomic_DNA"/>
</dbReference>
<name>A0A1H0BLD2_9BACL</name>
<dbReference type="STRING" id="459525.SAMN04488137_4547"/>
<accession>A0A1H0BLD2</accession>
<dbReference type="InterPro" id="IPR008978">
    <property type="entry name" value="HSP20-like_chaperone"/>
</dbReference>
<dbReference type="OrthoDB" id="1806521at2"/>
<reference evidence="5" key="1">
    <citation type="submission" date="2016-10" db="EMBL/GenBank/DDBJ databases">
        <authorList>
            <person name="Varghese N."/>
            <person name="Submissions S."/>
        </authorList>
    </citation>
    <scope>NUCLEOTIDE SEQUENCE [LARGE SCALE GENOMIC DNA]</scope>
    <source>
        <strain evidence="5">CGMCC 1.6854</strain>
    </source>
</reference>
<dbReference type="Pfam" id="PF00011">
    <property type="entry name" value="HSP20"/>
    <property type="match status" value="1"/>
</dbReference>
<evidence type="ECO:0000313" key="5">
    <source>
        <dbReference type="Proteomes" id="UP000199544"/>
    </source>
</evidence>
<dbReference type="AlphaFoldDB" id="A0A1H0BLD2"/>
<proteinExistence type="inferred from homology"/>
<keyword evidence="5" id="KW-1185">Reference proteome</keyword>
<feature type="domain" description="SHSP" evidence="3">
    <location>
        <begin position="8"/>
        <end position="126"/>
    </location>
</feature>